<sequence>MHRQHLDHEFEGLNVECKCADSAACDPQNLRLGDVGHGTFSQLRYRNLPFEKLIGFHYSPFPERRLTDSTAVQDDSHRGFLMPWATINATPTCSISSTNSPSQFDETA</sequence>
<evidence type="ECO:0000313" key="2">
    <source>
        <dbReference type="Proteomes" id="UP000186922"/>
    </source>
</evidence>
<comment type="caution">
    <text evidence="1">The sequence shown here is derived from an EMBL/GenBank/DDBJ whole genome shotgun (WGS) entry which is preliminary data.</text>
</comment>
<evidence type="ECO:0000313" key="1">
    <source>
        <dbReference type="EMBL" id="GAV09200.1"/>
    </source>
</evidence>
<organism evidence="1 2">
    <name type="scientific">Ramazzottius varieornatus</name>
    <name type="common">Water bear</name>
    <name type="synonym">Tardigrade</name>
    <dbReference type="NCBI Taxonomy" id="947166"/>
    <lineage>
        <taxon>Eukaryota</taxon>
        <taxon>Metazoa</taxon>
        <taxon>Ecdysozoa</taxon>
        <taxon>Tardigrada</taxon>
        <taxon>Eutardigrada</taxon>
        <taxon>Parachela</taxon>
        <taxon>Hypsibioidea</taxon>
        <taxon>Ramazzottiidae</taxon>
        <taxon>Ramazzottius</taxon>
    </lineage>
</organism>
<name>A0A1D1W709_RAMVA</name>
<protein>
    <submittedName>
        <fullName evidence="1">Uncharacterized protein</fullName>
    </submittedName>
</protein>
<dbReference type="Proteomes" id="UP000186922">
    <property type="component" value="Unassembled WGS sequence"/>
</dbReference>
<dbReference type="AlphaFoldDB" id="A0A1D1W709"/>
<gene>
    <name evidence="1" type="primary">RvY_18777-1</name>
    <name evidence="1" type="synonym">RvY_18777.1</name>
    <name evidence="1" type="ORF">RvY_18777</name>
</gene>
<keyword evidence="2" id="KW-1185">Reference proteome</keyword>
<dbReference type="EMBL" id="BDGG01000021">
    <property type="protein sequence ID" value="GAV09200.1"/>
    <property type="molecule type" value="Genomic_DNA"/>
</dbReference>
<reference evidence="1 2" key="1">
    <citation type="journal article" date="2016" name="Nat. Commun.">
        <title>Extremotolerant tardigrade genome and improved radiotolerance of human cultured cells by tardigrade-unique protein.</title>
        <authorList>
            <person name="Hashimoto T."/>
            <person name="Horikawa D.D."/>
            <person name="Saito Y."/>
            <person name="Kuwahara H."/>
            <person name="Kozuka-Hata H."/>
            <person name="Shin-I T."/>
            <person name="Minakuchi Y."/>
            <person name="Ohishi K."/>
            <person name="Motoyama A."/>
            <person name="Aizu T."/>
            <person name="Enomoto A."/>
            <person name="Kondo K."/>
            <person name="Tanaka S."/>
            <person name="Hara Y."/>
            <person name="Koshikawa S."/>
            <person name="Sagara H."/>
            <person name="Miura T."/>
            <person name="Yokobori S."/>
            <person name="Miyagawa K."/>
            <person name="Suzuki Y."/>
            <person name="Kubo T."/>
            <person name="Oyama M."/>
            <person name="Kohara Y."/>
            <person name="Fujiyama A."/>
            <person name="Arakawa K."/>
            <person name="Katayama T."/>
            <person name="Toyoda A."/>
            <person name="Kunieda T."/>
        </authorList>
    </citation>
    <scope>NUCLEOTIDE SEQUENCE [LARGE SCALE GENOMIC DNA]</scope>
    <source>
        <strain evidence="1 2">YOKOZUNA-1</strain>
    </source>
</reference>
<accession>A0A1D1W709</accession>
<proteinExistence type="predicted"/>